<dbReference type="EMBL" id="JAWXYG010000001">
    <property type="protein sequence ID" value="KAK4284069.1"/>
    <property type="molecule type" value="Genomic_DNA"/>
</dbReference>
<dbReference type="AlphaFoldDB" id="A0AAE1N7M9"/>
<accession>A0AAE1N7M9</accession>
<sequence length="195" mass="22420">MGDIDVASVIDTQLENFKNRQGFLGSPLARKGVESKSPAAWWESYGDEAPELQKFVIHVLSLTCSSFGCERNWSAFEMVHTKKRNHLKQKTMNDVVFVMTNSRLAEKKHRKPVEYNFDDLESDDDWIVENEEDLEDVEVDQFDLNGPIEEDLNEVEEREPINLNDLDIPDCVDELVGEGAEEDIAWEPINLNDFI</sequence>
<dbReference type="GO" id="GO:0046983">
    <property type="term" value="F:protein dimerization activity"/>
    <property type="evidence" value="ECO:0007669"/>
    <property type="project" value="InterPro"/>
</dbReference>
<dbReference type="Pfam" id="PF05699">
    <property type="entry name" value="Dimer_Tnp_hAT"/>
    <property type="match status" value="1"/>
</dbReference>
<proteinExistence type="predicted"/>
<dbReference type="InterPro" id="IPR012337">
    <property type="entry name" value="RNaseH-like_sf"/>
</dbReference>
<feature type="domain" description="HAT C-terminal dimerisation" evidence="1">
    <location>
        <begin position="37"/>
        <end position="99"/>
    </location>
</feature>
<evidence type="ECO:0000313" key="2">
    <source>
        <dbReference type="EMBL" id="KAK4284069.1"/>
    </source>
</evidence>
<comment type="caution">
    <text evidence="2">The sequence shown here is derived from an EMBL/GenBank/DDBJ whole genome shotgun (WGS) entry which is preliminary data.</text>
</comment>
<dbReference type="SUPFAM" id="SSF53098">
    <property type="entry name" value="Ribonuclease H-like"/>
    <property type="match status" value="1"/>
</dbReference>
<protein>
    <recommendedName>
        <fullName evidence="1">HAT C-terminal dimerisation domain-containing protein</fullName>
    </recommendedName>
</protein>
<evidence type="ECO:0000313" key="3">
    <source>
        <dbReference type="Proteomes" id="UP001293593"/>
    </source>
</evidence>
<dbReference type="InterPro" id="IPR008906">
    <property type="entry name" value="HATC_C_dom"/>
</dbReference>
<gene>
    <name evidence="2" type="ORF">QN277_000946</name>
</gene>
<keyword evidence="3" id="KW-1185">Reference proteome</keyword>
<dbReference type="Proteomes" id="UP001293593">
    <property type="component" value="Unassembled WGS sequence"/>
</dbReference>
<name>A0AAE1N7M9_9FABA</name>
<reference evidence="2" key="1">
    <citation type="submission" date="2023-10" db="EMBL/GenBank/DDBJ databases">
        <title>Chromosome-level genome of the transformable northern wattle, Acacia crassicarpa.</title>
        <authorList>
            <person name="Massaro I."/>
            <person name="Sinha N.R."/>
            <person name="Poethig S."/>
            <person name="Leichty A.R."/>
        </authorList>
    </citation>
    <scope>NUCLEOTIDE SEQUENCE</scope>
    <source>
        <strain evidence="2">Acra3RX</strain>
        <tissue evidence="2">Leaf</tissue>
    </source>
</reference>
<evidence type="ECO:0000259" key="1">
    <source>
        <dbReference type="Pfam" id="PF05699"/>
    </source>
</evidence>
<organism evidence="2 3">
    <name type="scientific">Acacia crassicarpa</name>
    <name type="common">northern wattle</name>
    <dbReference type="NCBI Taxonomy" id="499986"/>
    <lineage>
        <taxon>Eukaryota</taxon>
        <taxon>Viridiplantae</taxon>
        <taxon>Streptophyta</taxon>
        <taxon>Embryophyta</taxon>
        <taxon>Tracheophyta</taxon>
        <taxon>Spermatophyta</taxon>
        <taxon>Magnoliopsida</taxon>
        <taxon>eudicotyledons</taxon>
        <taxon>Gunneridae</taxon>
        <taxon>Pentapetalae</taxon>
        <taxon>rosids</taxon>
        <taxon>fabids</taxon>
        <taxon>Fabales</taxon>
        <taxon>Fabaceae</taxon>
        <taxon>Caesalpinioideae</taxon>
        <taxon>mimosoid clade</taxon>
        <taxon>Acacieae</taxon>
        <taxon>Acacia</taxon>
    </lineage>
</organism>